<dbReference type="Gene3D" id="2.40.50.40">
    <property type="match status" value="1"/>
</dbReference>
<dbReference type="InterPro" id="IPR000953">
    <property type="entry name" value="Chromo/chromo_shadow_dom"/>
</dbReference>
<dbReference type="Proteomes" id="UP001295794">
    <property type="component" value="Unassembled WGS sequence"/>
</dbReference>
<dbReference type="InterPro" id="IPR023780">
    <property type="entry name" value="Chromo_domain"/>
</dbReference>
<feature type="region of interest" description="Disordered" evidence="1">
    <location>
        <begin position="1"/>
        <end position="74"/>
    </location>
</feature>
<accession>A0AAD2H8Y1</accession>
<dbReference type="InterPro" id="IPR016197">
    <property type="entry name" value="Chromo-like_dom_sf"/>
</dbReference>
<keyword evidence="4" id="KW-1185">Reference proteome</keyword>
<gene>
    <name evidence="3" type="ORF">MYCIT1_LOCUS15398</name>
</gene>
<organism evidence="3 4">
    <name type="scientific">Mycena citricolor</name>
    <dbReference type="NCBI Taxonomy" id="2018698"/>
    <lineage>
        <taxon>Eukaryota</taxon>
        <taxon>Fungi</taxon>
        <taxon>Dikarya</taxon>
        <taxon>Basidiomycota</taxon>
        <taxon>Agaricomycotina</taxon>
        <taxon>Agaricomycetes</taxon>
        <taxon>Agaricomycetidae</taxon>
        <taxon>Agaricales</taxon>
        <taxon>Marasmiineae</taxon>
        <taxon>Mycenaceae</taxon>
        <taxon>Mycena</taxon>
    </lineage>
</organism>
<proteinExistence type="predicted"/>
<evidence type="ECO:0000313" key="3">
    <source>
        <dbReference type="EMBL" id="CAK5270736.1"/>
    </source>
</evidence>
<dbReference type="GO" id="GO:0006338">
    <property type="term" value="P:chromatin remodeling"/>
    <property type="evidence" value="ECO:0007669"/>
    <property type="project" value="UniProtKB-ARBA"/>
</dbReference>
<dbReference type="SMART" id="SM00298">
    <property type="entry name" value="CHROMO"/>
    <property type="match status" value="1"/>
</dbReference>
<dbReference type="InterPro" id="IPR040521">
    <property type="entry name" value="KDZ"/>
</dbReference>
<dbReference type="Pfam" id="PF00385">
    <property type="entry name" value="Chromo"/>
    <property type="match status" value="1"/>
</dbReference>
<name>A0AAD2H8Y1_9AGAR</name>
<evidence type="ECO:0000313" key="4">
    <source>
        <dbReference type="Proteomes" id="UP001295794"/>
    </source>
</evidence>
<evidence type="ECO:0000256" key="1">
    <source>
        <dbReference type="SAM" id="MobiDB-lite"/>
    </source>
</evidence>
<dbReference type="InterPro" id="IPR041457">
    <property type="entry name" value="CxC2_KDZ-assoc"/>
</dbReference>
<feature type="domain" description="Chromo" evidence="2">
    <location>
        <begin position="1175"/>
        <end position="1233"/>
    </location>
</feature>
<dbReference type="EMBL" id="CAVNYO010000169">
    <property type="protein sequence ID" value="CAK5270736.1"/>
    <property type="molecule type" value="Genomic_DNA"/>
</dbReference>
<dbReference type="Pfam" id="PF18803">
    <property type="entry name" value="CxC2"/>
    <property type="match status" value="1"/>
</dbReference>
<protein>
    <recommendedName>
        <fullName evidence="2">Chromo domain-containing protein</fullName>
    </recommendedName>
</protein>
<reference evidence="3" key="1">
    <citation type="submission" date="2023-11" db="EMBL/GenBank/DDBJ databases">
        <authorList>
            <person name="De Vega J J."/>
            <person name="De Vega J J."/>
        </authorList>
    </citation>
    <scope>NUCLEOTIDE SEQUENCE</scope>
</reference>
<evidence type="ECO:0000259" key="2">
    <source>
        <dbReference type="PROSITE" id="PS50013"/>
    </source>
</evidence>
<comment type="caution">
    <text evidence="3">The sequence shown here is derived from an EMBL/GenBank/DDBJ whole genome shotgun (WGS) entry which is preliminary data.</text>
</comment>
<feature type="compositionally biased region" description="Basic and acidic residues" evidence="1">
    <location>
        <begin position="29"/>
        <end position="41"/>
    </location>
</feature>
<feature type="region of interest" description="Disordered" evidence="1">
    <location>
        <begin position="100"/>
        <end position="131"/>
    </location>
</feature>
<dbReference type="PANTHER" id="PTHR33096:SF1">
    <property type="entry name" value="CXC1-LIKE CYSTEINE CLUSTER ASSOCIATED WITH KDZ TRANSPOSASES DOMAIN-CONTAINING PROTEIN"/>
    <property type="match status" value="1"/>
</dbReference>
<dbReference type="SUPFAM" id="SSF54160">
    <property type="entry name" value="Chromo domain-like"/>
    <property type="match status" value="1"/>
</dbReference>
<dbReference type="PANTHER" id="PTHR33096">
    <property type="entry name" value="CXC2 DOMAIN-CONTAINING PROTEIN"/>
    <property type="match status" value="1"/>
</dbReference>
<dbReference type="Pfam" id="PF18758">
    <property type="entry name" value="KDZ"/>
    <property type="match status" value="1"/>
</dbReference>
<sequence>MAKKIRQRMRVDVDSSDSDTEKPSVPMEKVVHVASHSDEQGGFHVRQSEFAVPASPTKPTRADTSTVPGGVAPTVDTTDAEALAFPFAAEAEFDFDVGHPTAEASEDEDPKADSNPGAKKGRQKGQTWDSDDPMRVWRQSYRDLYLQEMLRLKGRGDYVNQTVCPHKDNPLHRPENWNGFYFENVTLKALGLRIQLGHGRQSTCRGTTTKLAAAQQAEETHGLDGTTMKKKTRENFCIVDINGVHEVALDFCSCHQQEDHVIQLLRAQLYPATTSQPTSAATFRVLRKFHLLSLEAKCSAYHFYNSLARETDNTGTFQPRDRYEAFRRMARQWKHLQMLKRAGVGHSGKPVAATAPGSCAVLCPACPQPGKNLPLMGAWCSDALPREKRHLYALFMAIDANFRMKRKIVSSETKDPALGNGIAFYPPLVEYMTHVKKFWDIEQEKSTCVGHNAVDDPDREVRGTASSGIGTVDCARHNMKRPLSVGDLQKGERYINMDFILWKGLEDYRPLRDIVVSYDIACQWHKNVWNRLALYTKNLQDAGFHRRYKWLIPKFHLPAHIEECNVLYSFNLTPLVGLTDGEAPERGWANANPLATSTKEMGPGARRDTIDDHFNDWNHKKVLGTGTTLLEKMTRGIKGMVEFQVELTRSEAGIHADDLSAWLAEMTAWELDTKKPNPFALPKGQESVYAIRGRLAESVAKEVVAGTGANISGNRHILSVIVLALQIEQEQRNLAADFTALGRHPTDRQRAVLHERSNKLRRKVAGWTTMMESFLPSLAGWRAMEEQERISAAGTAPVPVIPVHELRLHLPSRLLNCKDPLSQLAATVVPESFMRYEFEIRVGQADKALAELRRLLLVRTHQFRYKNVNARGIAENTKSNTSIQNTEARIRRVAAQYRAAHNALSVLGPRLKEKSWAMRLRPLLADDIRGRPRATYADPERRKSKKRKRNADLNETERNDKRPASWIWRVQIGNEDEGDGMVESLKVEWARARARACRHIEEVELVEEEMRRVIEFLGWQANWWADLAAGVPASSNSIQREGLLSYAYTQSVLRAKLQERFAEMWKDVPDWIALARQKITPECLRTVLEEAEGEGELEEDDPVPQFAEDSQRAAAALAEGGGEGAYKLALPTSLSRLHPVFPVVKLQLAEDDLFPTRPRHEEPPPVLGQGEGEEWEVEEILDAKMRYRSVWFRVRWKGYDPSHDQWVKHSDVFADDAVAAFYRRYPGKPRVIAAAVFDSLPFRDSSTPNRALRRGAAIKRGGDVRGTPAFVRSSWDLACDRARAICQASHASVRTSLPSAST</sequence>
<dbReference type="CDD" id="cd00024">
    <property type="entry name" value="CD_CSD"/>
    <property type="match status" value="1"/>
</dbReference>
<dbReference type="PROSITE" id="PS50013">
    <property type="entry name" value="CHROMO_2"/>
    <property type="match status" value="1"/>
</dbReference>
<feature type="region of interest" description="Disordered" evidence="1">
    <location>
        <begin position="932"/>
        <end position="958"/>
    </location>
</feature>